<dbReference type="InterPro" id="IPR018077">
    <property type="entry name" value="Glyco_hydro_fam25_subgr"/>
</dbReference>
<dbReference type="InterPro" id="IPR002053">
    <property type="entry name" value="Glyco_hydro_25"/>
</dbReference>
<dbReference type="SMART" id="SM00641">
    <property type="entry name" value="Glyco_25"/>
    <property type="match status" value="1"/>
</dbReference>
<feature type="chain" id="PRO_5037507475" description="Lysozyme" evidence="4">
    <location>
        <begin position="34"/>
        <end position="228"/>
    </location>
</feature>
<dbReference type="SUPFAM" id="SSF51445">
    <property type="entry name" value="(Trans)glycosidases"/>
    <property type="match status" value="1"/>
</dbReference>
<accession>A0A918EA20</accession>
<comment type="caution">
    <text evidence="5">The sequence shown here is derived from an EMBL/GenBank/DDBJ whole genome shotgun (WGS) entry which is preliminary data.</text>
</comment>
<dbReference type="Pfam" id="PF01183">
    <property type="entry name" value="Glyco_hydro_25"/>
    <property type="match status" value="1"/>
</dbReference>
<dbReference type="RefSeq" id="WP_189144869.1">
    <property type="nucleotide sequence ID" value="NZ_BMNK01000028.1"/>
</dbReference>
<keyword evidence="3" id="KW-0326">Glycosidase</keyword>
<dbReference type="InterPro" id="IPR017853">
    <property type="entry name" value="GH"/>
</dbReference>
<evidence type="ECO:0000256" key="4">
    <source>
        <dbReference type="SAM" id="SignalP"/>
    </source>
</evidence>
<feature type="signal peptide" evidence="4">
    <location>
        <begin position="1"/>
        <end position="33"/>
    </location>
</feature>
<dbReference type="EMBL" id="BMNK01000028">
    <property type="protein sequence ID" value="GGP18167.1"/>
    <property type="molecule type" value="Genomic_DNA"/>
</dbReference>
<organism evidence="5 6">
    <name type="scientific">Nonomuraea glycinis</name>
    <dbReference type="NCBI Taxonomy" id="2047744"/>
    <lineage>
        <taxon>Bacteria</taxon>
        <taxon>Bacillati</taxon>
        <taxon>Actinomycetota</taxon>
        <taxon>Actinomycetes</taxon>
        <taxon>Streptosporangiales</taxon>
        <taxon>Streptosporangiaceae</taxon>
        <taxon>Nonomuraea</taxon>
    </lineage>
</organism>
<dbReference type="GO" id="GO:0009253">
    <property type="term" value="P:peptidoglycan catabolic process"/>
    <property type="evidence" value="ECO:0007669"/>
    <property type="project" value="InterPro"/>
</dbReference>
<keyword evidence="2" id="KW-0378">Hydrolase</keyword>
<sequence length="228" mass="24730">MTISSTLRTFRAGALLAMATAVAAVGFSGPAQADDFTYGQDVSNYQPQHDWATSGADFGIVKATEGLDFKDPTFARHWKELDKNKVARGAYHFGHPANDPVVEADYFLAAVNGQQGKPGDLLALDLETSDGQSTAHVNAWAKKWLERVTAKTGVKPLFYSSQAFADQYGHGLGQYPLWLANYGKAKGTVTPPADWKSWAIHQYSDNPVDQNVSALTIKDLRALGRPAV</sequence>
<dbReference type="GO" id="GO:0003796">
    <property type="term" value="F:lysozyme activity"/>
    <property type="evidence" value="ECO:0007669"/>
    <property type="project" value="InterPro"/>
</dbReference>
<evidence type="ECO:0000256" key="3">
    <source>
        <dbReference type="ARBA" id="ARBA00023295"/>
    </source>
</evidence>
<gene>
    <name evidence="5" type="ORF">GCM10012278_89390</name>
</gene>
<dbReference type="Proteomes" id="UP000660745">
    <property type="component" value="Unassembled WGS sequence"/>
</dbReference>
<dbReference type="PANTHER" id="PTHR34135:SF2">
    <property type="entry name" value="LYSOZYME"/>
    <property type="match status" value="1"/>
</dbReference>
<name>A0A918EA20_9ACTN</name>
<dbReference type="PANTHER" id="PTHR34135">
    <property type="entry name" value="LYSOZYME"/>
    <property type="match status" value="1"/>
</dbReference>
<evidence type="ECO:0000313" key="5">
    <source>
        <dbReference type="EMBL" id="GGP18167.1"/>
    </source>
</evidence>
<reference evidence="5" key="2">
    <citation type="submission" date="2020-09" db="EMBL/GenBank/DDBJ databases">
        <authorList>
            <person name="Sun Q."/>
            <person name="Zhou Y."/>
        </authorList>
    </citation>
    <scope>NUCLEOTIDE SEQUENCE</scope>
    <source>
        <strain evidence="5">CGMCC 4.7430</strain>
    </source>
</reference>
<keyword evidence="6" id="KW-1185">Reference proteome</keyword>
<dbReference type="GO" id="GO:0016052">
    <property type="term" value="P:carbohydrate catabolic process"/>
    <property type="evidence" value="ECO:0007669"/>
    <property type="project" value="TreeGrafter"/>
</dbReference>
<evidence type="ECO:0000256" key="2">
    <source>
        <dbReference type="ARBA" id="ARBA00022801"/>
    </source>
</evidence>
<dbReference type="GO" id="GO:0016998">
    <property type="term" value="P:cell wall macromolecule catabolic process"/>
    <property type="evidence" value="ECO:0007669"/>
    <property type="project" value="InterPro"/>
</dbReference>
<keyword evidence="4" id="KW-0732">Signal</keyword>
<evidence type="ECO:0000313" key="6">
    <source>
        <dbReference type="Proteomes" id="UP000660745"/>
    </source>
</evidence>
<dbReference type="Gene3D" id="3.20.20.80">
    <property type="entry name" value="Glycosidases"/>
    <property type="match status" value="1"/>
</dbReference>
<reference evidence="5" key="1">
    <citation type="journal article" date="2014" name="Int. J. Syst. Evol. Microbiol.">
        <title>Complete genome sequence of Corynebacterium casei LMG S-19264T (=DSM 44701T), isolated from a smear-ripened cheese.</title>
        <authorList>
            <consortium name="US DOE Joint Genome Institute (JGI-PGF)"/>
            <person name="Walter F."/>
            <person name="Albersmeier A."/>
            <person name="Kalinowski J."/>
            <person name="Ruckert C."/>
        </authorList>
    </citation>
    <scope>NUCLEOTIDE SEQUENCE</scope>
    <source>
        <strain evidence="5">CGMCC 4.7430</strain>
    </source>
</reference>
<comment type="similarity">
    <text evidence="1">Belongs to the glycosyl hydrolase 25 family.</text>
</comment>
<dbReference type="AlphaFoldDB" id="A0A918EA20"/>
<evidence type="ECO:0008006" key="7">
    <source>
        <dbReference type="Google" id="ProtNLM"/>
    </source>
</evidence>
<protein>
    <recommendedName>
        <fullName evidence="7">Lysozyme</fullName>
    </recommendedName>
</protein>
<evidence type="ECO:0000256" key="1">
    <source>
        <dbReference type="ARBA" id="ARBA00010646"/>
    </source>
</evidence>
<dbReference type="PROSITE" id="PS51904">
    <property type="entry name" value="GLYCOSYL_HYDROL_F25_2"/>
    <property type="match status" value="1"/>
</dbReference>
<proteinExistence type="inferred from homology"/>